<dbReference type="EMBL" id="PYGJ01000001">
    <property type="protein sequence ID" value="PSL22155.1"/>
    <property type="molecule type" value="Genomic_DNA"/>
</dbReference>
<feature type="binding site" evidence="5">
    <location>
        <position position="109"/>
    </location>
    <ligand>
        <name>Mg(2+)</name>
        <dbReference type="ChEBI" id="CHEBI:18420"/>
        <label>1</label>
        <note>catalytic</note>
    </ligand>
</feature>
<dbReference type="InterPro" id="IPR000760">
    <property type="entry name" value="Inositol_monophosphatase-like"/>
</dbReference>
<sequence>MSVTNEIEEPGETGMLKYASVSRFHDGDALMQHALTATELATAAARKYFRGRLGVEFKADESPVTQADRGVETVVRDYLSAQFPDHGIFGEEHGIERGERDDLWIVDPIDGTRSFLSGHPMFGFLLGHLHKGVPDLGVIAMPALGEVLIGRKGGGAHMNGEQVRASDQTDLSKAILFVNEGDKIHKDRPAVFGRLMQAGQTRRFAYDCYPHALVAMGHVDAVVDYDLQPYDYLPVSAVVEAAGGVMSDWQGRALTISSGTQAAISAATPQLHAQLLDLVNG</sequence>
<dbReference type="GO" id="GO:0008934">
    <property type="term" value="F:inositol monophosphate 1-phosphatase activity"/>
    <property type="evidence" value="ECO:0007669"/>
    <property type="project" value="TreeGrafter"/>
</dbReference>
<evidence type="ECO:0000256" key="3">
    <source>
        <dbReference type="ARBA" id="ARBA00022801"/>
    </source>
</evidence>
<dbReference type="RefSeq" id="WP_341477140.1">
    <property type="nucleotide sequence ID" value="NZ_PYGJ01000001.1"/>
</dbReference>
<dbReference type="GO" id="GO:0046872">
    <property type="term" value="F:metal ion binding"/>
    <property type="evidence" value="ECO:0007669"/>
    <property type="project" value="UniProtKB-KW"/>
</dbReference>
<dbReference type="Gene3D" id="3.30.540.10">
    <property type="entry name" value="Fructose-1,6-Bisphosphatase, subunit A, domain 1"/>
    <property type="match status" value="1"/>
</dbReference>
<dbReference type="GO" id="GO:0007165">
    <property type="term" value="P:signal transduction"/>
    <property type="evidence" value="ECO:0007669"/>
    <property type="project" value="TreeGrafter"/>
</dbReference>
<keyword evidence="4 5" id="KW-0460">Magnesium</keyword>
<keyword evidence="7" id="KW-1185">Reference proteome</keyword>
<dbReference type="PANTHER" id="PTHR20854">
    <property type="entry name" value="INOSITOL MONOPHOSPHATASE"/>
    <property type="match status" value="1"/>
</dbReference>
<evidence type="ECO:0000313" key="7">
    <source>
        <dbReference type="Proteomes" id="UP000240418"/>
    </source>
</evidence>
<dbReference type="PANTHER" id="PTHR20854:SF4">
    <property type="entry name" value="INOSITOL-1-MONOPHOSPHATASE-RELATED"/>
    <property type="match status" value="1"/>
</dbReference>
<name>A0A2P8FKD8_9RHOB</name>
<keyword evidence="2 5" id="KW-0479">Metal-binding</keyword>
<dbReference type="Gene3D" id="3.40.190.80">
    <property type="match status" value="1"/>
</dbReference>
<evidence type="ECO:0000256" key="4">
    <source>
        <dbReference type="ARBA" id="ARBA00022842"/>
    </source>
</evidence>
<dbReference type="PROSITE" id="PS00629">
    <property type="entry name" value="IMP_1"/>
    <property type="match status" value="1"/>
</dbReference>
<evidence type="ECO:0000313" key="6">
    <source>
        <dbReference type="EMBL" id="PSL22155.1"/>
    </source>
</evidence>
<dbReference type="Proteomes" id="UP000240418">
    <property type="component" value="Unassembled WGS sequence"/>
</dbReference>
<dbReference type="Pfam" id="PF00459">
    <property type="entry name" value="Inositol_P"/>
    <property type="match status" value="1"/>
</dbReference>
<comment type="cofactor">
    <cofactor evidence="5">
        <name>Mg(2+)</name>
        <dbReference type="ChEBI" id="CHEBI:18420"/>
    </cofactor>
</comment>
<gene>
    <name evidence="6" type="ORF">CLV88_101580</name>
</gene>
<feature type="binding site" evidence="5">
    <location>
        <position position="231"/>
    </location>
    <ligand>
        <name>Mg(2+)</name>
        <dbReference type="ChEBI" id="CHEBI:18420"/>
        <label>1</label>
        <note>catalytic</note>
    </ligand>
</feature>
<reference evidence="6 7" key="1">
    <citation type="submission" date="2018-03" db="EMBL/GenBank/DDBJ databases">
        <title>Genomic Encyclopedia of Archaeal and Bacterial Type Strains, Phase II (KMG-II): from individual species to whole genera.</title>
        <authorList>
            <person name="Goeker M."/>
        </authorList>
    </citation>
    <scope>NUCLEOTIDE SEQUENCE [LARGE SCALE GENOMIC DNA]</scope>
    <source>
        <strain evidence="6 7">DSM 100673</strain>
    </source>
</reference>
<dbReference type="InterPro" id="IPR020583">
    <property type="entry name" value="Inositol_monoP_metal-BS"/>
</dbReference>
<dbReference type="SUPFAM" id="SSF56655">
    <property type="entry name" value="Carbohydrate phosphatase"/>
    <property type="match status" value="1"/>
</dbReference>
<evidence type="ECO:0000256" key="2">
    <source>
        <dbReference type="ARBA" id="ARBA00022723"/>
    </source>
</evidence>
<comment type="similarity">
    <text evidence="1">Belongs to the inositol monophosphatase superfamily.</text>
</comment>
<dbReference type="AlphaFoldDB" id="A0A2P8FKD8"/>
<feature type="binding site" evidence="5">
    <location>
        <position position="91"/>
    </location>
    <ligand>
        <name>Mg(2+)</name>
        <dbReference type="ChEBI" id="CHEBI:18420"/>
        <label>1</label>
        <note>catalytic</note>
    </ligand>
</feature>
<accession>A0A2P8FKD8</accession>
<comment type="caution">
    <text evidence="6">The sequence shown here is derived from an EMBL/GenBank/DDBJ whole genome shotgun (WGS) entry which is preliminary data.</text>
</comment>
<keyword evidence="3" id="KW-0378">Hydrolase</keyword>
<evidence type="ECO:0000256" key="5">
    <source>
        <dbReference type="PIRSR" id="PIRSR600760-2"/>
    </source>
</evidence>
<evidence type="ECO:0000256" key="1">
    <source>
        <dbReference type="ARBA" id="ARBA00009759"/>
    </source>
</evidence>
<feature type="binding site" evidence="5">
    <location>
        <position position="107"/>
    </location>
    <ligand>
        <name>Mg(2+)</name>
        <dbReference type="ChEBI" id="CHEBI:18420"/>
        <label>1</label>
        <note>catalytic</note>
    </ligand>
</feature>
<dbReference type="PRINTS" id="PR00377">
    <property type="entry name" value="IMPHPHTASES"/>
</dbReference>
<proteinExistence type="inferred from homology"/>
<dbReference type="GO" id="GO:0006020">
    <property type="term" value="P:inositol metabolic process"/>
    <property type="evidence" value="ECO:0007669"/>
    <property type="project" value="TreeGrafter"/>
</dbReference>
<feature type="binding site" evidence="5">
    <location>
        <position position="110"/>
    </location>
    <ligand>
        <name>Mg(2+)</name>
        <dbReference type="ChEBI" id="CHEBI:18420"/>
        <label>1</label>
        <note>catalytic</note>
    </ligand>
</feature>
<protein>
    <submittedName>
        <fullName evidence="6">Histidinol phosphatase-like enzyme (Inositol monophosphatase family)</fullName>
    </submittedName>
</protein>
<organism evidence="6 7">
    <name type="scientific">Shimia abyssi</name>
    <dbReference type="NCBI Taxonomy" id="1662395"/>
    <lineage>
        <taxon>Bacteria</taxon>
        <taxon>Pseudomonadati</taxon>
        <taxon>Pseudomonadota</taxon>
        <taxon>Alphaproteobacteria</taxon>
        <taxon>Rhodobacterales</taxon>
        <taxon>Roseobacteraceae</taxon>
    </lineage>
</organism>